<dbReference type="EMBL" id="JAYKXP010000130">
    <property type="protein sequence ID" value="KAK7024180.1"/>
    <property type="molecule type" value="Genomic_DNA"/>
</dbReference>
<keyword evidence="1" id="KW-0175">Coiled coil</keyword>
<evidence type="ECO:0000313" key="4">
    <source>
        <dbReference type="Proteomes" id="UP001383192"/>
    </source>
</evidence>
<gene>
    <name evidence="3" type="ORF">VNI00_016488</name>
</gene>
<evidence type="ECO:0000256" key="2">
    <source>
        <dbReference type="SAM" id="MobiDB-lite"/>
    </source>
</evidence>
<organism evidence="3 4">
    <name type="scientific">Paramarasmius palmivorus</name>
    <dbReference type="NCBI Taxonomy" id="297713"/>
    <lineage>
        <taxon>Eukaryota</taxon>
        <taxon>Fungi</taxon>
        <taxon>Dikarya</taxon>
        <taxon>Basidiomycota</taxon>
        <taxon>Agaricomycotina</taxon>
        <taxon>Agaricomycetes</taxon>
        <taxon>Agaricomycetidae</taxon>
        <taxon>Agaricales</taxon>
        <taxon>Marasmiineae</taxon>
        <taxon>Marasmiaceae</taxon>
        <taxon>Paramarasmius</taxon>
    </lineage>
</organism>
<feature type="region of interest" description="Disordered" evidence="2">
    <location>
        <begin position="1"/>
        <end position="22"/>
    </location>
</feature>
<keyword evidence="4" id="KW-1185">Reference proteome</keyword>
<feature type="compositionally biased region" description="Basic and acidic residues" evidence="2">
    <location>
        <begin position="1"/>
        <end position="11"/>
    </location>
</feature>
<dbReference type="AlphaFoldDB" id="A0AAW0BDM4"/>
<accession>A0AAW0BDM4</accession>
<evidence type="ECO:0000313" key="3">
    <source>
        <dbReference type="EMBL" id="KAK7024180.1"/>
    </source>
</evidence>
<name>A0AAW0BDM4_9AGAR</name>
<feature type="coiled-coil region" evidence="1">
    <location>
        <begin position="37"/>
        <end position="119"/>
    </location>
</feature>
<reference evidence="3 4" key="1">
    <citation type="submission" date="2024-01" db="EMBL/GenBank/DDBJ databases">
        <title>A draft genome for a cacao thread blight-causing isolate of Paramarasmius palmivorus.</title>
        <authorList>
            <person name="Baruah I.K."/>
            <person name="Bukari Y."/>
            <person name="Amoako-Attah I."/>
            <person name="Meinhardt L.W."/>
            <person name="Bailey B.A."/>
            <person name="Cohen S.P."/>
        </authorList>
    </citation>
    <scope>NUCLEOTIDE SEQUENCE [LARGE SCALE GENOMIC DNA]</scope>
    <source>
        <strain evidence="3 4">GH-12</strain>
    </source>
</reference>
<sequence>MAVEEPPRSPEPEGDDSDILDYLSLGDRPDPALFDIIRDLKADVERLNNEVRDVKQGVEDKQNELESRILNLDAVRLALLADPVVLKEKQENRAIRRQLEQSQNSFRHMETRRNRLNKNFTLCMQDNDRLQAEVTTLKEGLFQAIMCPICLNDASIPNV</sequence>
<comment type="caution">
    <text evidence="3">The sequence shown here is derived from an EMBL/GenBank/DDBJ whole genome shotgun (WGS) entry which is preliminary data.</text>
</comment>
<proteinExistence type="predicted"/>
<dbReference type="Proteomes" id="UP001383192">
    <property type="component" value="Unassembled WGS sequence"/>
</dbReference>
<protein>
    <submittedName>
        <fullName evidence="3">Uncharacterized protein</fullName>
    </submittedName>
</protein>
<evidence type="ECO:0000256" key="1">
    <source>
        <dbReference type="SAM" id="Coils"/>
    </source>
</evidence>